<dbReference type="InterPro" id="IPR018060">
    <property type="entry name" value="HTH_AraC"/>
</dbReference>
<evidence type="ECO:0000256" key="3">
    <source>
        <dbReference type="ARBA" id="ARBA00023163"/>
    </source>
</evidence>
<protein>
    <recommendedName>
        <fullName evidence="5">HTH araC/xylS-type domain-containing protein</fullName>
    </recommendedName>
</protein>
<evidence type="ECO:0000313" key="7">
    <source>
        <dbReference type="Proteomes" id="UP000608420"/>
    </source>
</evidence>
<feature type="domain" description="HTH araC/xylS-type" evidence="5">
    <location>
        <begin position="637"/>
        <end position="735"/>
    </location>
</feature>
<organism evidence="6 7">
    <name type="scientific">Paenibacillus aceti</name>
    <dbReference type="NCBI Taxonomy" id="1820010"/>
    <lineage>
        <taxon>Bacteria</taxon>
        <taxon>Bacillati</taxon>
        <taxon>Bacillota</taxon>
        <taxon>Bacilli</taxon>
        <taxon>Bacillales</taxon>
        <taxon>Paenibacillaceae</taxon>
        <taxon>Paenibacillus</taxon>
    </lineage>
</organism>
<keyword evidence="4" id="KW-1133">Transmembrane helix</keyword>
<dbReference type="Proteomes" id="UP000608420">
    <property type="component" value="Unassembled WGS sequence"/>
</dbReference>
<keyword evidence="4" id="KW-0472">Membrane</keyword>
<dbReference type="PANTHER" id="PTHR43280:SF28">
    <property type="entry name" value="HTH-TYPE TRANSCRIPTIONAL ACTIVATOR RHAS"/>
    <property type="match status" value="1"/>
</dbReference>
<dbReference type="Gene3D" id="1.10.10.60">
    <property type="entry name" value="Homeodomain-like"/>
    <property type="match status" value="2"/>
</dbReference>
<proteinExistence type="predicted"/>
<accession>A0ABQ1W5U1</accession>
<keyword evidence="4" id="KW-0812">Transmembrane</keyword>
<keyword evidence="7" id="KW-1185">Reference proteome</keyword>
<keyword evidence="2" id="KW-0238">DNA-binding</keyword>
<dbReference type="PANTHER" id="PTHR43280">
    <property type="entry name" value="ARAC-FAMILY TRANSCRIPTIONAL REGULATOR"/>
    <property type="match status" value="1"/>
</dbReference>
<dbReference type="PROSITE" id="PS00041">
    <property type="entry name" value="HTH_ARAC_FAMILY_1"/>
    <property type="match status" value="1"/>
</dbReference>
<dbReference type="InterPro" id="IPR018062">
    <property type="entry name" value="HTH_AraC-typ_CS"/>
</dbReference>
<evidence type="ECO:0000259" key="5">
    <source>
        <dbReference type="PROSITE" id="PS01124"/>
    </source>
</evidence>
<gene>
    <name evidence="6" type="ORF">GCM10010913_41070</name>
</gene>
<sequence>MRQLLRLKLKSRPVLVKLLSSFCIIIVLFSSFSMFSYYFFQKNIHDEIITYNETNMANTTRNFEQYFQLLDSVMVNFYLSNDYINNTQSQNLNYAQASGLITDLQRLITNQHLYINNILVYDMRFNTVFDKTRGGSPEQVFNEYFRNPEYTADFWKQEFASTSYLKMYPAASFKQQSTYSALSDSVHALPYMVKSKVYPDFAILVLIRTDELFENFHQSINNNFYILDPQGGPLLTNINAEGITLPSVQPGESWIKDGHNYYFYRTGGNTGYTYINIVPDEQISSRASFNVTLTVLFIIALIISIVSSIFFSMRFNNPVKEIVASIRQLNTSPGTKHVNEFELIRNSIHSMVKANQEYQDLEEKKALLRYYDYVNRLKNIRGNSSESLEFNSEQRPYRFILFQLNYTAQFFEASIGKEDKTAYYIREYINLTMRNAATNTYTFQIENNQILSIVYEEANHPDLLDSLTQILNVLGEDKEYCFLTIAVSSRYEESADMTKAYDQVLDLLKYRPFHDQPQILDEQRKTLDGFIPATSLIEEINFHLKNGNYELVVQAVSRILQQMEKNQAGTYLFYNMGEEIRSKVNRILHDTKGSTVPPMPVEQIHTVEQLTQYLEGIIQEATMATKSQKIEQGSIVGFVITYIEEHFAEDITLDGVAEKLNITGRYLSTHFKEKTGINFIDKLNEVRIEKAKEQLRSSELAIHEIANKTGYYSLSSFNRMFKKFTGVTPSEYRRHASQSQNYI</sequence>
<dbReference type="SUPFAM" id="SSF46689">
    <property type="entry name" value="Homeodomain-like"/>
    <property type="match status" value="2"/>
</dbReference>
<dbReference type="EMBL" id="BMIW01000040">
    <property type="protein sequence ID" value="GGG14964.1"/>
    <property type="molecule type" value="Genomic_DNA"/>
</dbReference>
<evidence type="ECO:0000313" key="6">
    <source>
        <dbReference type="EMBL" id="GGG14964.1"/>
    </source>
</evidence>
<feature type="transmembrane region" description="Helical" evidence="4">
    <location>
        <begin position="21"/>
        <end position="40"/>
    </location>
</feature>
<evidence type="ECO:0000256" key="4">
    <source>
        <dbReference type="SAM" id="Phobius"/>
    </source>
</evidence>
<keyword evidence="3" id="KW-0804">Transcription</keyword>
<evidence type="ECO:0000256" key="2">
    <source>
        <dbReference type="ARBA" id="ARBA00023125"/>
    </source>
</evidence>
<keyword evidence="1" id="KW-0805">Transcription regulation</keyword>
<dbReference type="InterPro" id="IPR020449">
    <property type="entry name" value="Tscrpt_reg_AraC-type_HTH"/>
</dbReference>
<dbReference type="Pfam" id="PF12833">
    <property type="entry name" value="HTH_18"/>
    <property type="match status" value="1"/>
</dbReference>
<dbReference type="PRINTS" id="PR00032">
    <property type="entry name" value="HTHARAC"/>
</dbReference>
<reference evidence="7" key="1">
    <citation type="journal article" date="2019" name="Int. J. Syst. Evol. Microbiol.">
        <title>The Global Catalogue of Microorganisms (GCM) 10K type strain sequencing project: providing services to taxonomists for standard genome sequencing and annotation.</title>
        <authorList>
            <consortium name="The Broad Institute Genomics Platform"/>
            <consortium name="The Broad Institute Genome Sequencing Center for Infectious Disease"/>
            <person name="Wu L."/>
            <person name="Ma J."/>
        </authorList>
    </citation>
    <scope>NUCLEOTIDE SEQUENCE [LARGE SCALE GENOMIC DNA]</scope>
    <source>
        <strain evidence="7">CGMCC 1.15420</strain>
    </source>
</reference>
<evidence type="ECO:0000256" key="1">
    <source>
        <dbReference type="ARBA" id="ARBA00023015"/>
    </source>
</evidence>
<name>A0ABQ1W5U1_9BACL</name>
<dbReference type="SMART" id="SM00342">
    <property type="entry name" value="HTH_ARAC"/>
    <property type="match status" value="1"/>
</dbReference>
<feature type="transmembrane region" description="Helical" evidence="4">
    <location>
        <begin position="289"/>
        <end position="311"/>
    </location>
</feature>
<dbReference type="PROSITE" id="PS01124">
    <property type="entry name" value="HTH_ARAC_FAMILY_2"/>
    <property type="match status" value="1"/>
</dbReference>
<dbReference type="InterPro" id="IPR009057">
    <property type="entry name" value="Homeodomain-like_sf"/>
</dbReference>
<comment type="caution">
    <text evidence="6">The sequence shown here is derived from an EMBL/GenBank/DDBJ whole genome shotgun (WGS) entry which is preliminary data.</text>
</comment>